<feature type="transmembrane region" description="Helical" evidence="6">
    <location>
        <begin position="6"/>
        <end position="31"/>
    </location>
</feature>
<dbReference type="Proteomes" id="UP000230787">
    <property type="component" value="Unassembled WGS sequence"/>
</dbReference>
<dbReference type="AlphaFoldDB" id="A0A2H0WJ76"/>
<comment type="caution">
    <text evidence="8">The sequence shown here is derived from an EMBL/GenBank/DDBJ whole genome shotgun (WGS) entry which is preliminary data.</text>
</comment>
<evidence type="ECO:0000313" key="9">
    <source>
        <dbReference type="Proteomes" id="UP000230787"/>
    </source>
</evidence>
<evidence type="ECO:0000313" key="8">
    <source>
        <dbReference type="EMBL" id="PIS12635.1"/>
    </source>
</evidence>
<evidence type="ECO:0000256" key="5">
    <source>
        <dbReference type="ARBA" id="ARBA00023136"/>
    </source>
</evidence>
<dbReference type="GO" id="GO:0017004">
    <property type="term" value="P:cytochrome complex assembly"/>
    <property type="evidence" value="ECO:0007669"/>
    <property type="project" value="InterPro"/>
</dbReference>
<dbReference type="GO" id="GO:0016020">
    <property type="term" value="C:membrane"/>
    <property type="evidence" value="ECO:0007669"/>
    <property type="project" value="UniProtKB-SubCell"/>
</dbReference>
<organism evidence="8 9">
    <name type="scientific">candidate division WWE3 bacterium CG09_land_8_20_14_0_10_39_24</name>
    <dbReference type="NCBI Taxonomy" id="1975088"/>
    <lineage>
        <taxon>Bacteria</taxon>
        <taxon>Katanobacteria</taxon>
    </lineage>
</organism>
<proteinExistence type="inferred from homology"/>
<comment type="subcellular location">
    <subcellularLocation>
        <location evidence="1">Membrane</location>
        <topology evidence="1">Multi-pass membrane protein</topology>
    </subcellularLocation>
</comment>
<keyword evidence="4 6" id="KW-1133">Transmembrane helix</keyword>
<dbReference type="InterPro" id="IPR051790">
    <property type="entry name" value="Cytochrome_c-biogenesis_DsbD"/>
</dbReference>
<dbReference type="Pfam" id="PF02683">
    <property type="entry name" value="DsbD_TM"/>
    <property type="match status" value="1"/>
</dbReference>
<feature type="transmembrane region" description="Helical" evidence="6">
    <location>
        <begin position="130"/>
        <end position="155"/>
    </location>
</feature>
<name>A0A2H0WJ76_UNCKA</name>
<protein>
    <submittedName>
        <fullName evidence="8">Cytochrome C biogenesis protein</fullName>
    </submittedName>
</protein>
<comment type="similarity">
    <text evidence="2">Belongs to the DsbD family.</text>
</comment>
<gene>
    <name evidence="8" type="ORF">COT69_03045</name>
</gene>
<feature type="transmembrane region" description="Helical" evidence="6">
    <location>
        <begin position="90"/>
        <end position="109"/>
    </location>
</feature>
<keyword evidence="3 6" id="KW-0812">Transmembrane</keyword>
<evidence type="ECO:0000256" key="3">
    <source>
        <dbReference type="ARBA" id="ARBA00022692"/>
    </source>
</evidence>
<feature type="transmembrane region" description="Helical" evidence="6">
    <location>
        <begin position="51"/>
        <end position="70"/>
    </location>
</feature>
<evidence type="ECO:0000259" key="7">
    <source>
        <dbReference type="Pfam" id="PF02683"/>
    </source>
</evidence>
<accession>A0A2H0WJ76</accession>
<keyword evidence="5 6" id="KW-0472">Membrane</keyword>
<dbReference type="PANTHER" id="PTHR31272">
    <property type="entry name" value="CYTOCHROME C-TYPE BIOGENESIS PROTEIN HI_1454-RELATED"/>
    <property type="match status" value="1"/>
</dbReference>
<evidence type="ECO:0000256" key="6">
    <source>
        <dbReference type="SAM" id="Phobius"/>
    </source>
</evidence>
<feature type="transmembrane region" description="Helical" evidence="6">
    <location>
        <begin position="167"/>
        <end position="191"/>
    </location>
</feature>
<reference evidence="9" key="1">
    <citation type="submission" date="2017-09" db="EMBL/GenBank/DDBJ databases">
        <title>Depth-based differentiation of microbial function through sediment-hosted aquifers and enrichment of novel symbionts in the deep terrestrial subsurface.</title>
        <authorList>
            <person name="Probst A.J."/>
            <person name="Ladd B."/>
            <person name="Jarett J.K."/>
            <person name="Geller-Mcgrath D.E."/>
            <person name="Sieber C.M.K."/>
            <person name="Emerson J.B."/>
            <person name="Anantharaman K."/>
            <person name="Thomas B.C."/>
            <person name="Malmstrom R."/>
            <person name="Stieglmeier M."/>
            <person name="Klingl A."/>
            <person name="Woyke T."/>
            <person name="Ryan C.M."/>
            <person name="Banfield J.F."/>
        </authorList>
    </citation>
    <scope>NUCLEOTIDE SEQUENCE [LARGE SCALE GENOMIC DNA]</scope>
</reference>
<evidence type="ECO:0000256" key="1">
    <source>
        <dbReference type="ARBA" id="ARBA00004141"/>
    </source>
</evidence>
<evidence type="ECO:0000256" key="2">
    <source>
        <dbReference type="ARBA" id="ARBA00006143"/>
    </source>
</evidence>
<feature type="domain" description="Cytochrome C biogenesis protein transmembrane" evidence="7">
    <location>
        <begin position="7"/>
        <end position="204"/>
    </location>
</feature>
<dbReference type="InterPro" id="IPR003834">
    <property type="entry name" value="Cyt_c_assmbl_TM_dom"/>
</dbReference>
<dbReference type="EMBL" id="PEZN01000042">
    <property type="protein sequence ID" value="PIS12635.1"/>
    <property type="molecule type" value="Genomic_DNA"/>
</dbReference>
<sequence length="235" mass="26208">MSQEISLITAFAAGFLSFFAPCILPLIPPYFAWLVGISQKDLSSKSIRLRLFAHSLLLVIGFSVLFIILGASASKLGQILISYRLLVQKIGGVIIVLFGLEFVGILKIFKNHRANLIKKIFFRFNHRTSSFLVGLTFAFAWVACFSPILGSILVISSFQGTLTEGVILLSFYSLGLAIPFLLTSLFLGFAIERIKTWQKITRWVNLGSGLILVGLGVLLFTDNFYKIVMWLNKIY</sequence>
<evidence type="ECO:0000256" key="4">
    <source>
        <dbReference type="ARBA" id="ARBA00022989"/>
    </source>
</evidence>
<feature type="transmembrane region" description="Helical" evidence="6">
    <location>
        <begin position="203"/>
        <end position="221"/>
    </location>
</feature>
<dbReference type="PANTHER" id="PTHR31272:SF4">
    <property type="entry name" value="CYTOCHROME C-TYPE BIOGENESIS PROTEIN HI_1454-RELATED"/>
    <property type="match status" value="1"/>
</dbReference>